<dbReference type="InterPro" id="IPR049304">
    <property type="entry name" value="Gly_rich_dom"/>
</dbReference>
<protein>
    <recommendedName>
        <fullName evidence="2">Glycine-rich domain-containing protein</fullName>
    </recommendedName>
</protein>
<dbReference type="AlphaFoldDB" id="A0A6C0IEC1"/>
<name>A0A6C0IEC1_9ZZZZ</name>
<reference evidence="3" key="1">
    <citation type="journal article" date="2020" name="Nature">
        <title>Giant virus diversity and host interactions through global metagenomics.</title>
        <authorList>
            <person name="Schulz F."/>
            <person name="Roux S."/>
            <person name="Paez-Espino D."/>
            <person name="Jungbluth S."/>
            <person name="Walsh D.A."/>
            <person name="Denef V.J."/>
            <person name="McMahon K.D."/>
            <person name="Konstantinidis K.T."/>
            <person name="Eloe-Fadrosh E.A."/>
            <person name="Kyrpides N.C."/>
            <person name="Woyke T."/>
        </authorList>
    </citation>
    <scope>NUCLEOTIDE SEQUENCE</scope>
    <source>
        <strain evidence="3">GVMAG-M-3300023184-72</strain>
    </source>
</reference>
<feature type="domain" description="Glycine-rich" evidence="2">
    <location>
        <begin position="98"/>
        <end position="349"/>
    </location>
</feature>
<accession>A0A6C0IEC1</accession>
<dbReference type="EMBL" id="MN740164">
    <property type="protein sequence ID" value="QHT91212.1"/>
    <property type="molecule type" value="Genomic_DNA"/>
</dbReference>
<feature type="region of interest" description="Disordered" evidence="1">
    <location>
        <begin position="259"/>
        <end position="280"/>
    </location>
</feature>
<evidence type="ECO:0000313" key="3">
    <source>
        <dbReference type="EMBL" id="QHT91212.1"/>
    </source>
</evidence>
<evidence type="ECO:0000256" key="1">
    <source>
        <dbReference type="SAM" id="MobiDB-lite"/>
    </source>
</evidence>
<evidence type="ECO:0000259" key="2">
    <source>
        <dbReference type="Pfam" id="PF21722"/>
    </source>
</evidence>
<organism evidence="3">
    <name type="scientific">viral metagenome</name>
    <dbReference type="NCBI Taxonomy" id="1070528"/>
    <lineage>
        <taxon>unclassified sequences</taxon>
        <taxon>metagenomes</taxon>
        <taxon>organismal metagenomes</taxon>
    </lineage>
</organism>
<sequence>MANCGYCYQSIDLSSGYNITNTNYTYPILAQGSSSNAIPAVNQFQGFPNVQLVSSTTPPAINGAQLGGGSIGYQIGGTDLFNNASNCCAAYSIICNSSQTLQIPSWAGNIGFLLSGGGGGGGSGGTTFGDQQYACGGSGGGSGAIFGGLVPVSWTGPNGAAVTVQNSFNVVVGTGGSGGTAPQGGILQGNPGNSGNRSYISFIDNASPYPSYSMVANGGGGGGGGMQGTGSTAPVSSPGNGGTCSNTFGPNLQWYIGGNASNANGGGKNPQGTNGADSPLNAINSNFPNINATNYTFPVPLPSYGGGGVWTESAAGGGGNGYGSGGGGGAGTNGKANGGNGGAGAPGYAQIWFYI</sequence>
<proteinExistence type="predicted"/>
<dbReference type="Pfam" id="PF21722">
    <property type="entry name" value="Gly_rich_2"/>
    <property type="match status" value="1"/>
</dbReference>
<feature type="compositionally biased region" description="Polar residues" evidence="1">
    <location>
        <begin position="270"/>
        <end position="280"/>
    </location>
</feature>